<feature type="domain" description="Alginate biosynthesis sensor protein KinB sensor" evidence="2">
    <location>
        <begin position="189"/>
        <end position="258"/>
    </location>
</feature>
<keyword evidence="4" id="KW-1185">Reference proteome</keyword>
<dbReference type="RefSeq" id="XP_016245924.1">
    <property type="nucleotide sequence ID" value="XM_016396068.1"/>
</dbReference>
<dbReference type="EMBL" id="KN847044">
    <property type="protein sequence ID" value="KIW25708.1"/>
    <property type="molecule type" value="Genomic_DNA"/>
</dbReference>
<dbReference type="VEuPathDB" id="FungiDB:PV07_08865"/>
<evidence type="ECO:0000313" key="4">
    <source>
        <dbReference type="Proteomes" id="UP000054466"/>
    </source>
</evidence>
<feature type="region of interest" description="Disordered" evidence="1">
    <location>
        <begin position="111"/>
        <end position="139"/>
    </location>
</feature>
<name>A0A0D2C3B3_9EURO</name>
<gene>
    <name evidence="3" type="ORF">PV07_08865</name>
</gene>
<dbReference type="HOGENOM" id="CLU_983537_0_0_1"/>
<dbReference type="GeneID" id="27348059"/>
<proteinExistence type="predicted"/>
<protein>
    <recommendedName>
        <fullName evidence="2">Alginate biosynthesis sensor protein KinB sensor domain-containing protein</fullName>
    </recommendedName>
</protein>
<dbReference type="AlphaFoldDB" id="A0A0D2C3B3"/>
<evidence type="ECO:0000313" key="3">
    <source>
        <dbReference type="EMBL" id="KIW25708.1"/>
    </source>
</evidence>
<dbReference type="Proteomes" id="UP000054466">
    <property type="component" value="Unassembled WGS sequence"/>
</dbReference>
<evidence type="ECO:0000256" key="1">
    <source>
        <dbReference type="SAM" id="MobiDB-lite"/>
    </source>
</evidence>
<accession>A0A0D2C3B3</accession>
<dbReference type="InterPro" id="IPR031909">
    <property type="entry name" value="KinB_sensor_dom"/>
</dbReference>
<feature type="compositionally biased region" description="Basic and acidic residues" evidence="1">
    <location>
        <begin position="119"/>
        <end position="137"/>
    </location>
</feature>
<sequence>MGRQLSSIFRRMVAFSHNKLNFYWDSKPYLDGHIRGSLPERCFEFYLTIPWPPRLHCHYFCVRRHRTPFHSSTQVEKKTSNTFQYTFLPSLLQAAAKLYLATHSRRTHNPAQILDMEDGEHKQSQIDDKGDKNENSRRSHSLQMLANKLKCDEESIPAVIEQEIISLTSSYLEIEEDRWSPHTQARVNLRTEKLRDLAKVIRKLLDEARASMTRADNMEKLRGLANAIRKLLDEVRASMTRADNMEKLRDLANAIRKLLDEAWASMTRADNRENADSESSGDI</sequence>
<organism evidence="3 4">
    <name type="scientific">Cladophialophora immunda</name>
    <dbReference type="NCBI Taxonomy" id="569365"/>
    <lineage>
        <taxon>Eukaryota</taxon>
        <taxon>Fungi</taxon>
        <taxon>Dikarya</taxon>
        <taxon>Ascomycota</taxon>
        <taxon>Pezizomycotina</taxon>
        <taxon>Eurotiomycetes</taxon>
        <taxon>Chaetothyriomycetidae</taxon>
        <taxon>Chaetothyriales</taxon>
        <taxon>Herpotrichiellaceae</taxon>
        <taxon>Cladophialophora</taxon>
    </lineage>
</organism>
<dbReference type="Pfam" id="PF16767">
    <property type="entry name" value="KinB_sensor"/>
    <property type="match status" value="1"/>
</dbReference>
<reference evidence="3 4" key="1">
    <citation type="submission" date="2015-01" db="EMBL/GenBank/DDBJ databases">
        <title>The Genome Sequence of Cladophialophora immunda CBS83496.</title>
        <authorList>
            <consortium name="The Broad Institute Genomics Platform"/>
            <person name="Cuomo C."/>
            <person name="de Hoog S."/>
            <person name="Gorbushina A."/>
            <person name="Stielow B."/>
            <person name="Teixiera M."/>
            <person name="Abouelleil A."/>
            <person name="Chapman S.B."/>
            <person name="Priest M."/>
            <person name="Young S.K."/>
            <person name="Wortman J."/>
            <person name="Nusbaum C."/>
            <person name="Birren B."/>
        </authorList>
    </citation>
    <scope>NUCLEOTIDE SEQUENCE [LARGE SCALE GENOMIC DNA]</scope>
    <source>
        <strain evidence="3 4">CBS 83496</strain>
    </source>
</reference>
<evidence type="ECO:0000259" key="2">
    <source>
        <dbReference type="Pfam" id="PF16767"/>
    </source>
</evidence>